<accession>A0A0L0V2P1</accession>
<protein>
    <recommendedName>
        <fullName evidence="4">Secreted protein</fullName>
    </recommendedName>
</protein>
<name>A0A0L0V2P1_9BASI</name>
<evidence type="ECO:0000313" key="3">
    <source>
        <dbReference type="Proteomes" id="UP000054564"/>
    </source>
</evidence>
<evidence type="ECO:0008006" key="4">
    <source>
        <dbReference type="Google" id="ProtNLM"/>
    </source>
</evidence>
<comment type="caution">
    <text evidence="2">The sequence shown here is derived from an EMBL/GenBank/DDBJ whole genome shotgun (WGS) entry which is preliminary data.</text>
</comment>
<dbReference type="EMBL" id="AJIL01000135">
    <property type="protein sequence ID" value="KNE93537.1"/>
    <property type="molecule type" value="Genomic_DNA"/>
</dbReference>
<feature type="signal peptide" evidence="1">
    <location>
        <begin position="1"/>
        <end position="27"/>
    </location>
</feature>
<dbReference type="OrthoDB" id="2506565at2759"/>
<organism evidence="2 3">
    <name type="scientific">Puccinia striiformis f. sp. tritici PST-78</name>
    <dbReference type="NCBI Taxonomy" id="1165861"/>
    <lineage>
        <taxon>Eukaryota</taxon>
        <taxon>Fungi</taxon>
        <taxon>Dikarya</taxon>
        <taxon>Basidiomycota</taxon>
        <taxon>Pucciniomycotina</taxon>
        <taxon>Pucciniomycetes</taxon>
        <taxon>Pucciniales</taxon>
        <taxon>Pucciniaceae</taxon>
        <taxon>Puccinia</taxon>
    </lineage>
</organism>
<reference evidence="3" key="1">
    <citation type="submission" date="2014-03" db="EMBL/GenBank/DDBJ databases">
        <title>The Genome Sequence of Puccinia striiformis f. sp. tritici PST-78.</title>
        <authorList>
            <consortium name="The Broad Institute Genome Sequencing Platform"/>
            <person name="Cuomo C."/>
            <person name="Hulbert S."/>
            <person name="Chen X."/>
            <person name="Walker B."/>
            <person name="Young S.K."/>
            <person name="Zeng Q."/>
            <person name="Gargeya S."/>
            <person name="Fitzgerald M."/>
            <person name="Haas B."/>
            <person name="Abouelleil A."/>
            <person name="Alvarado L."/>
            <person name="Arachchi H.M."/>
            <person name="Berlin A.M."/>
            <person name="Chapman S.B."/>
            <person name="Goldberg J."/>
            <person name="Griggs A."/>
            <person name="Gujja S."/>
            <person name="Hansen M."/>
            <person name="Howarth C."/>
            <person name="Imamovic A."/>
            <person name="Larimer J."/>
            <person name="McCowan C."/>
            <person name="Montmayeur A."/>
            <person name="Murphy C."/>
            <person name="Neiman D."/>
            <person name="Pearson M."/>
            <person name="Priest M."/>
            <person name="Roberts A."/>
            <person name="Saif S."/>
            <person name="Shea T."/>
            <person name="Sisk P."/>
            <person name="Sykes S."/>
            <person name="Wortman J."/>
            <person name="Nusbaum C."/>
            <person name="Birren B."/>
        </authorList>
    </citation>
    <scope>NUCLEOTIDE SEQUENCE [LARGE SCALE GENOMIC DNA]</scope>
    <source>
        <strain evidence="3">race PST-78</strain>
    </source>
</reference>
<dbReference type="AlphaFoldDB" id="A0A0L0V2P1"/>
<keyword evidence="1" id="KW-0732">Signal</keyword>
<sequence length="220" mass="23572">MMTSSKSWSSISFVALSLFFLTTYSEAYQPSPDPEVSAKTYSDVTVCDGENILGFISNNQETGGQFYQIDKQGKWTIGLGTCTCAPMGPAMGVYLWSCSIWPRKEYVNYRNLKTLPYCTEAPSCAKFGTRVTMAATQSAKICQGAQQVGVLYEAGQAMPANGKSKDIVDGCSCSAAVDNKPSIFSCANSLTQKFGTSDPNSPFVCVNPQQACPTNPGTPS</sequence>
<feature type="chain" id="PRO_5005549515" description="Secreted protein" evidence="1">
    <location>
        <begin position="28"/>
        <end position="220"/>
    </location>
</feature>
<keyword evidence="3" id="KW-1185">Reference proteome</keyword>
<proteinExistence type="predicted"/>
<evidence type="ECO:0000256" key="1">
    <source>
        <dbReference type="SAM" id="SignalP"/>
    </source>
</evidence>
<evidence type="ECO:0000313" key="2">
    <source>
        <dbReference type="EMBL" id="KNE93537.1"/>
    </source>
</evidence>
<dbReference type="Proteomes" id="UP000054564">
    <property type="component" value="Unassembled WGS sequence"/>
</dbReference>
<gene>
    <name evidence="2" type="ORF">PSTG_13070</name>
</gene>